<protein>
    <submittedName>
        <fullName evidence="8">Uncharacterized protein</fullName>
    </submittedName>
</protein>
<dbReference type="PANTHER" id="PTHR20986">
    <property type="entry name" value="FMRFAMIDE-RELATED PEPTIDES"/>
    <property type="match status" value="1"/>
</dbReference>
<comment type="similarity">
    <text evidence="2">Belongs to the FARP (FMRFamide related peptide) family.</text>
</comment>
<dbReference type="GO" id="GO:0007218">
    <property type="term" value="P:neuropeptide signaling pathway"/>
    <property type="evidence" value="ECO:0007669"/>
    <property type="project" value="UniProtKB-KW"/>
</dbReference>
<accession>A0A6V7VUV8</accession>
<keyword evidence="5" id="KW-0027">Amidation</keyword>
<dbReference type="GO" id="GO:0005576">
    <property type="term" value="C:extracellular region"/>
    <property type="evidence" value="ECO:0007669"/>
    <property type="project" value="UniProtKB-SubCell"/>
</dbReference>
<dbReference type="Proteomes" id="UP000580250">
    <property type="component" value="Unassembled WGS sequence"/>
</dbReference>
<gene>
    <name evidence="8" type="ORF">MENT_LOCUS30646</name>
</gene>
<dbReference type="EMBL" id="CAJEWN010000325">
    <property type="protein sequence ID" value="CAD2178695.1"/>
    <property type="molecule type" value="Genomic_DNA"/>
</dbReference>
<evidence type="ECO:0000256" key="2">
    <source>
        <dbReference type="ARBA" id="ARBA00006356"/>
    </source>
</evidence>
<evidence type="ECO:0000256" key="5">
    <source>
        <dbReference type="ARBA" id="ARBA00022815"/>
    </source>
</evidence>
<proteinExistence type="inferred from homology"/>
<evidence type="ECO:0000256" key="3">
    <source>
        <dbReference type="ARBA" id="ARBA00022525"/>
    </source>
</evidence>
<organism evidence="8 9">
    <name type="scientific">Meloidogyne enterolobii</name>
    <name type="common">Root-knot nematode worm</name>
    <name type="synonym">Meloidogyne mayaguensis</name>
    <dbReference type="NCBI Taxonomy" id="390850"/>
    <lineage>
        <taxon>Eukaryota</taxon>
        <taxon>Metazoa</taxon>
        <taxon>Ecdysozoa</taxon>
        <taxon>Nematoda</taxon>
        <taxon>Chromadorea</taxon>
        <taxon>Rhabditida</taxon>
        <taxon>Tylenchina</taxon>
        <taxon>Tylenchomorpha</taxon>
        <taxon>Tylenchoidea</taxon>
        <taxon>Meloidogynidae</taxon>
        <taxon>Meloidogyninae</taxon>
        <taxon>Meloidogyne</taxon>
    </lineage>
</organism>
<feature type="signal peptide" evidence="7">
    <location>
        <begin position="1"/>
        <end position="26"/>
    </location>
</feature>
<comment type="subcellular location">
    <subcellularLocation>
        <location evidence="1">Secreted</location>
    </subcellularLocation>
</comment>
<dbReference type="AlphaFoldDB" id="A0A6V7VUV8"/>
<keyword evidence="4" id="KW-0165">Cleavage on pair of basic residues</keyword>
<dbReference type="InterPro" id="IPR051041">
    <property type="entry name" value="FMRFamide-related_np"/>
</dbReference>
<keyword evidence="7" id="KW-0732">Signal</keyword>
<evidence type="ECO:0000313" key="9">
    <source>
        <dbReference type="Proteomes" id="UP000580250"/>
    </source>
</evidence>
<evidence type="ECO:0000256" key="1">
    <source>
        <dbReference type="ARBA" id="ARBA00004613"/>
    </source>
</evidence>
<keyword evidence="3" id="KW-0964">Secreted</keyword>
<feature type="chain" id="PRO_5027943146" evidence="7">
    <location>
        <begin position="27"/>
        <end position="139"/>
    </location>
</feature>
<dbReference type="InterPro" id="IPR002544">
    <property type="entry name" value="FMRFamid-related_peptide-like"/>
</dbReference>
<evidence type="ECO:0000313" key="8">
    <source>
        <dbReference type="EMBL" id="CAD2178695.1"/>
    </source>
</evidence>
<comment type="caution">
    <text evidence="8">The sequence shown here is derived from an EMBL/GenBank/DDBJ whole genome shotgun (WGS) entry which is preliminary data.</text>
</comment>
<evidence type="ECO:0000256" key="6">
    <source>
        <dbReference type="ARBA" id="ARBA00023320"/>
    </source>
</evidence>
<reference evidence="8 9" key="1">
    <citation type="submission" date="2020-08" db="EMBL/GenBank/DDBJ databases">
        <authorList>
            <person name="Koutsovoulos G."/>
            <person name="Danchin GJ E."/>
        </authorList>
    </citation>
    <scope>NUCLEOTIDE SEQUENCE [LARGE SCALE GENOMIC DNA]</scope>
</reference>
<name>A0A6V7VUV8_MELEN</name>
<keyword evidence="6" id="KW-0527">Neuropeptide</keyword>
<dbReference type="OrthoDB" id="5821485at2759"/>
<evidence type="ECO:0000256" key="4">
    <source>
        <dbReference type="ARBA" id="ARBA00022685"/>
    </source>
</evidence>
<dbReference type="Pfam" id="PF01581">
    <property type="entry name" value="FARP"/>
    <property type="match status" value="1"/>
</dbReference>
<evidence type="ECO:0000256" key="7">
    <source>
        <dbReference type="SAM" id="SignalP"/>
    </source>
</evidence>
<sequence length="139" mass="15696">MAQIIFNTLLATLIFSAFFISRFSNGQLTNDFGSQLMSLQDFGDDYNNAIFADIDGDNENSYESMAKRAPLDRSALVRFGKRAPLDRSALVRFGKRAPLDRAAMVRFGKRAPLDRAAMVRFGKRAPFDRSSMVRFGKRK</sequence>
<dbReference type="PANTHER" id="PTHR20986:SF16">
    <property type="entry name" value="FMRFAMIDE-LIKE NEUROPEPTIDES 7"/>
    <property type="match status" value="1"/>
</dbReference>